<dbReference type="EMBL" id="BKCJ010000722">
    <property type="protein sequence ID" value="GEU35708.1"/>
    <property type="molecule type" value="Genomic_DNA"/>
</dbReference>
<reference evidence="2" key="1">
    <citation type="journal article" date="2019" name="Sci. Rep.">
        <title>Draft genome of Tanacetum cinerariifolium, the natural source of mosquito coil.</title>
        <authorList>
            <person name="Yamashiro T."/>
            <person name="Shiraishi A."/>
            <person name="Satake H."/>
            <person name="Nakayama K."/>
        </authorList>
    </citation>
    <scope>NUCLEOTIDE SEQUENCE</scope>
</reference>
<comment type="caution">
    <text evidence="2">The sequence shown here is derived from an EMBL/GenBank/DDBJ whole genome shotgun (WGS) entry which is preliminary data.</text>
</comment>
<evidence type="ECO:0000256" key="1">
    <source>
        <dbReference type="SAM" id="MobiDB-lite"/>
    </source>
</evidence>
<feature type="region of interest" description="Disordered" evidence="1">
    <location>
        <begin position="137"/>
        <end position="160"/>
    </location>
</feature>
<evidence type="ECO:0008006" key="3">
    <source>
        <dbReference type="Google" id="ProtNLM"/>
    </source>
</evidence>
<feature type="compositionally biased region" description="Pro residues" evidence="1">
    <location>
        <begin position="141"/>
        <end position="153"/>
    </location>
</feature>
<feature type="region of interest" description="Disordered" evidence="1">
    <location>
        <begin position="270"/>
        <end position="293"/>
    </location>
</feature>
<gene>
    <name evidence="2" type="ORF">Tci_007686</name>
</gene>
<organism evidence="2">
    <name type="scientific">Tanacetum cinerariifolium</name>
    <name type="common">Dalmatian daisy</name>
    <name type="synonym">Chrysanthemum cinerariifolium</name>
    <dbReference type="NCBI Taxonomy" id="118510"/>
    <lineage>
        <taxon>Eukaryota</taxon>
        <taxon>Viridiplantae</taxon>
        <taxon>Streptophyta</taxon>
        <taxon>Embryophyta</taxon>
        <taxon>Tracheophyta</taxon>
        <taxon>Spermatophyta</taxon>
        <taxon>Magnoliopsida</taxon>
        <taxon>eudicotyledons</taxon>
        <taxon>Gunneridae</taxon>
        <taxon>Pentapetalae</taxon>
        <taxon>asterids</taxon>
        <taxon>campanulids</taxon>
        <taxon>Asterales</taxon>
        <taxon>Asteraceae</taxon>
        <taxon>Asteroideae</taxon>
        <taxon>Anthemideae</taxon>
        <taxon>Anthemidinae</taxon>
        <taxon>Tanacetum</taxon>
    </lineage>
</organism>
<protein>
    <recommendedName>
        <fullName evidence="3">Synaptobrevin, longin-like domain protein</fullName>
    </recommendedName>
</protein>
<evidence type="ECO:0000313" key="2">
    <source>
        <dbReference type="EMBL" id="GEU35708.1"/>
    </source>
</evidence>
<name>A0A6L2JFB2_TANCI</name>
<dbReference type="AlphaFoldDB" id="A0A6L2JFB2"/>
<accession>A0A6L2JFB2</accession>
<proteinExistence type="predicted"/>
<sequence length="450" mass="50270">MHQTILEFCCCEESNDVTRLQALVDKKKVVITEVTIRDALRLDDAEGVECLPNEEIFPELARMGYEKPSTKLTFYKAFFSSQQKVGKGCSGLFEGMIVEQQVDKGAAEVHVDDVSPTGVAAEGDDSAADAIVPTAIEEPSIPSPTPPTLPPQPSQDQPSTYQGRMIADIDADVDVTLKDVAAIAKDVQDAKIDKKLTELQEVVEVVTTTKLITKVVTAANAIITAAAPQLTIAATLTLTTVLGAARKRKEIVIRDPKETATSSIIIHSEAKSKNKGKGNLVEEPKPLKKQAQIKQDEAYARELETKEQMDEEDSRALKRLSVSQEDKAAKKQKLDEEVEELRKHLMIVPNEDDDVYTEATPFALKVPVVDYEIYTENNKPYYKIKRADSSHQLYLSFLSMPRNFDREDLEVLWRLVKERFAFTKPKNFPDDFLLTTLRAMFEKPDIQAQI</sequence>